<feature type="binding site" evidence="4">
    <location>
        <position position="89"/>
    </location>
    <ligand>
        <name>Zn(2+)</name>
        <dbReference type="ChEBI" id="CHEBI:29105"/>
    </ligand>
</feature>
<evidence type="ECO:0000313" key="5">
    <source>
        <dbReference type="EMBL" id="GLI93439.1"/>
    </source>
</evidence>
<dbReference type="Gene3D" id="3.30.2320.80">
    <property type="match status" value="1"/>
</dbReference>
<feature type="binding site" evidence="4">
    <location>
        <position position="73"/>
    </location>
    <ligand>
        <name>Zn(2+)</name>
        <dbReference type="ChEBI" id="CHEBI:29105"/>
    </ligand>
</feature>
<dbReference type="EMBL" id="BSEC01000001">
    <property type="protein sequence ID" value="GLI93439.1"/>
    <property type="molecule type" value="Genomic_DNA"/>
</dbReference>
<dbReference type="PIRSF" id="PIRSF004761">
    <property type="entry name" value="Hydrgn_mat_HypA"/>
    <property type="match status" value="1"/>
</dbReference>
<dbReference type="RefSeq" id="WP_281803244.1">
    <property type="nucleotide sequence ID" value="NZ_BSEC01000001.1"/>
</dbReference>
<keyword evidence="6" id="KW-1185">Reference proteome</keyword>
<dbReference type="GO" id="GO:0008270">
    <property type="term" value="F:zinc ion binding"/>
    <property type="evidence" value="ECO:0007669"/>
    <property type="project" value="UniProtKB-UniRule"/>
</dbReference>
<dbReference type="GO" id="GO:0016151">
    <property type="term" value="F:nickel cation binding"/>
    <property type="evidence" value="ECO:0007669"/>
    <property type="project" value="UniProtKB-UniRule"/>
</dbReference>
<comment type="function">
    <text evidence="4">Involved in the maturation of [NiFe] hydrogenases. Required for nickel insertion into the metal center of the hydrogenase.</text>
</comment>
<protein>
    <recommendedName>
        <fullName evidence="4">Hydrogenase maturation factor HypA</fullName>
    </recommendedName>
</protein>
<evidence type="ECO:0000256" key="2">
    <source>
        <dbReference type="ARBA" id="ARBA00022723"/>
    </source>
</evidence>
<reference evidence="5" key="1">
    <citation type="journal article" date="2023" name="Int. J. Syst. Evol. Microbiol.">
        <title>Methylocystis iwaonis sp. nov., a type II methane-oxidizing bacterium from surface soil of a rice paddy field in Japan, and emended description of the genus Methylocystis (ex Whittenbury et al. 1970) Bowman et al. 1993.</title>
        <authorList>
            <person name="Kaise H."/>
            <person name="Sawadogo J.B."/>
            <person name="Alam M.S."/>
            <person name="Ueno C."/>
            <person name="Dianou D."/>
            <person name="Shinjo R."/>
            <person name="Asakawa S."/>
        </authorList>
    </citation>
    <scope>NUCLEOTIDE SEQUENCE</scope>
    <source>
        <strain evidence="5">LMG27198</strain>
    </source>
</reference>
<feature type="binding site" evidence="4">
    <location>
        <position position="92"/>
    </location>
    <ligand>
        <name>Zn(2+)</name>
        <dbReference type="ChEBI" id="CHEBI:29105"/>
    </ligand>
</feature>
<evidence type="ECO:0000256" key="1">
    <source>
        <dbReference type="ARBA" id="ARBA00022596"/>
    </source>
</evidence>
<name>A0A9W6GV43_9HYPH</name>
<comment type="similarity">
    <text evidence="4">Belongs to the HypA/HybF family.</text>
</comment>
<proteinExistence type="inferred from homology"/>
<gene>
    <name evidence="4 5" type="primary">hypA</name>
    <name evidence="5" type="ORF">LMG27198_24310</name>
</gene>
<sequence length="117" mass="12627">MHELSICQSLIDQLTALTRSHGAAGVARAEVEVGILSGVEARLLESAFEIAQVGTVAEKAKLETRVVEPRVRCARCGAESDVTINDLRCLECQNAQTKVIRGQDLILARVELVMEPG</sequence>
<dbReference type="PANTHER" id="PTHR34535">
    <property type="entry name" value="HYDROGENASE MATURATION FACTOR HYPA"/>
    <property type="match status" value="1"/>
</dbReference>
<evidence type="ECO:0000256" key="3">
    <source>
        <dbReference type="ARBA" id="ARBA00022833"/>
    </source>
</evidence>
<organism evidence="5 6">
    <name type="scientific">Methylocystis echinoides</name>
    <dbReference type="NCBI Taxonomy" id="29468"/>
    <lineage>
        <taxon>Bacteria</taxon>
        <taxon>Pseudomonadati</taxon>
        <taxon>Pseudomonadota</taxon>
        <taxon>Alphaproteobacteria</taxon>
        <taxon>Hyphomicrobiales</taxon>
        <taxon>Methylocystaceae</taxon>
        <taxon>Methylocystis</taxon>
    </lineage>
</organism>
<dbReference type="HAMAP" id="MF_00213">
    <property type="entry name" value="HypA_HybF"/>
    <property type="match status" value="1"/>
</dbReference>
<dbReference type="Pfam" id="PF01155">
    <property type="entry name" value="HypA"/>
    <property type="match status" value="1"/>
</dbReference>
<dbReference type="Proteomes" id="UP001144323">
    <property type="component" value="Unassembled WGS sequence"/>
</dbReference>
<keyword evidence="3 4" id="KW-0862">Zinc</keyword>
<dbReference type="AlphaFoldDB" id="A0A9W6GV43"/>
<dbReference type="GO" id="GO:0051604">
    <property type="term" value="P:protein maturation"/>
    <property type="evidence" value="ECO:0007669"/>
    <property type="project" value="InterPro"/>
</dbReference>
<evidence type="ECO:0000313" key="6">
    <source>
        <dbReference type="Proteomes" id="UP001144323"/>
    </source>
</evidence>
<dbReference type="PANTHER" id="PTHR34535:SF3">
    <property type="entry name" value="HYDROGENASE MATURATION FACTOR HYPA"/>
    <property type="match status" value="1"/>
</dbReference>
<dbReference type="InterPro" id="IPR000688">
    <property type="entry name" value="HypA/HybF"/>
</dbReference>
<evidence type="ECO:0000256" key="4">
    <source>
        <dbReference type="HAMAP-Rule" id="MF_00213"/>
    </source>
</evidence>
<comment type="caution">
    <text evidence="5">The sequence shown here is derived from an EMBL/GenBank/DDBJ whole genome shotgun (WGS) entry which is preliminary data.</text>
</comment>
<keyword evidence="1 4" id="KW-0533">Nickel</keyword>
<feature type="binding site" evidence="4">
    <location>
        <position position="76"/>
    </location>
    <ligand>
        <name>Zn(2+)</name>
        <dbReference type="ChEBI" id="CHEBI:29105"/>
    </ligand>
</feature>
<keyword evidence="2 4" id="KW-0479">Metal-binding</keyword>
<feature type="binding site" evidence="4">
    <location>
        <position position="2"/>
    </location>
    <ligand>
        <name>Ni(2+)</name>
        <dbReference type="ChEBI" id="CHEBI:49786"/>
    </ligand>
</feature>
<accession>A0A9W6GV43</accession>